<protein>
    <submittedName>
        <fullName evidence="1">Uncharacterized protein</fullName>
    </submittedName>
</protein>
<proteinExistence type="predicted"/>
<organism evidence="1">
    <name type="scientific">Klebsiella pneumoniae</name>
    <dbReference type="NCBI Taxonomy" id="573"/>
    <lineage>
        <taxon>Bacteria</taxon>
        <taxon>Pseudomonadati</taxon>
        <taxon>Pseudomonadota</taxon>
        <taxon>Gammaproteobacteria</taxon>
        <taxon>Enterobacterales</taxon>
        <taxon>Enterobacteriaceae</taxon>
        <taxon>Klebsiella/Raoultella group</taxon>
        <taxon>Klebsiella</taxon>
        <taxon>Klebsiella pneumoniae complex</taxon>
    </lineage>
</organism>
<name>A0A193SFA9_KLEPN</name>
<dbReference type="EMBL" id="LT174592">
    <property type="protein sequence ID" value="CZQ25185.1"/>
    <property type="molecule type" value="Genomic_DNA"/>
</dbReference>
<sequence>MFTRRGVLKTIFPASVFSFFINKSFGQNSVTHVEYSSHNENIEGSNFYFTSVNELRKKNGIESELIYIKKIRPTGSVDYIPYKLDSKDNVAQDNGWLTIVTKDGKRYKRFLNNENINLEWAEIKDGDDIAQPWQDAIDFLIYSSQLIGFYALPAIEIPRGKYKITNGIICPPFVKNVAMGQVIIDGTDYEEMNSPIFWIKGYKINYDQQLLVGEILSATMGGGFTFIGPFPSRKNHIVVLRIGNTDKENGRNGFSNCNISMSNVHIKRGTIGLELTSFDVFLCSFSYCTFGPGSYKNICVSDIFDRKSNNAGERISFTDCVIYGGGQGAHVFISVPGFNIDFTNVSFDYCFGDYIYIDASYTKLRIINCHMEGFDGYVINSSDTKKISNCVVSLFNTDIMSTLGDGNHVKMVNDTIISANSICRPFFNHFKGVQVVLNQSGNVSQVIPPFNENIFWMNPKANGDLNIINYQGEYPKPISKNKLMLCIENFNEEKYSYTNSATVNAEVDHDLSLNLRVINNTAIANFILNQTELLPCTQLRSYAAVLFLGFSGKNETLKSNQQLYIETQYIWFDYNQKQILQESVNVSFQDMLKSFDEMLPNISKIDTLPVWPLQKQAPPCACYFKVRWHIGKIENAINLKKIFVWEI</sequence>
<reference evidence="1" key="2">
    <citation type="submission" date="2016-06" db="EMBL/GenBank/DDBJ databases">
        <title>Towards a vaccine: An investigation of Klebsiella pneumoniae surface antigens.</title>
        <authorList>
            <person name="Follador R."/>
            <person name="Heinz E."/>
            <person name="Wyres K.L."/>
            <person name="Ellington M.J."/>
            <person name="Kowarik M."/>
            <person name="Holt K.E."/>
            <person name="Thomson N.R."/>
        </authorList>
    </citation>
    <scope>NUCLEOTIDE SEQUENCE</scope>
    <source>
        <strain evidence="1">AKPRH1202322</strain>
    </source>
</reference>
<evidence type="ECO:0000313" key="1">
    <source>
        <dbReference type="EMBL" id="CZQ25185.1"/>
    </source>
</evidence>
<dbReference type="AlphaFoldDB" id="A0A193SFA9"/>
<accession>A0A193SFA9</accession>
<reference evidence="1" key="1">
    <citation type="submission" date="2016-02" db="EMBL/GenBank/DDBJ databases">
        <authorList>
            <person name="Wen L."/>
            <person name="He K."/>
            <person name="Yang H."/>
        </authorList>
    </citation>
    <scope>NUCLEOTIDE SEQUENCE</scope>
    <source>
        <strain evidence="1">AKPRH1202322</strain>
    </source>
</reference>